<keyword evidence="8" id="KW-1185">Reference proteome</keyword>
<keyword evidence="5" id="KW-0063">Aspartyl esterase</keyword>
<gene>
    <name evidence="7" type="ORF">SO802_008052</name>
</gene>
<protein>
    <recommendedName>
        <fullName evidence="6">Pectinesterase catalytic domain-containing protein</fullName>
    </recommendedName>
</protein>
<feature type="domain" description="Pectinesterase catalytic" evidence="6">
    <location>
        <begin position="69"/>
        <end position="105"/>
    </location>
</feature>
<keyword evidence="3" id="KW-0134">Cell wall</keyword>
<dbReference type="Pfam" id="PF01095">
    <property type="entry name" value="Pectinesterase"/>
    <property type="match status" value="1"/>
</dbReference>
<dbReference type="SUPFAM" id="SSF51126">
    <property type="entry name" value="Pectin lyase-like"/>
    <property type="match status" value="1"/>
</dbReference>
<evidence type="ECO:0000259" key="6">
    <source>
        <dbReference type="Pfam" id="PF01095"/>
    </source>
</evidence>
<dbReference type="GO" id="GO:0030599">
    <property type="term" value="F:pectinesterase activity"/>
    <property type="evidence" value="ECO:0007669"/>
    <property type="project" value="InterPro"/>
</dbReference>
<proteinExistence type="predicted"/>
<organism evidence="7 8">
    <name type="scientific">Lithocarpus litseifolius</name>
    <dbReference type="NCBI Taxonomy" id="425828"/>
    <lineage>
        <taxon>Eukaryota</taxon>
        <taxon>Viridiplantae</taxon>
        <taxon>Streptophyta</taxon>
        <taxon>Embryophyta</taxon>
        <taxon>Tracheophyta</taxon>
        <taxon>Spermatophyta</taxon>
        <taxon>Magnoliopsida</taxon>
        <taxon>eudicotyledons</taxon>
        <taxon>Gunneridae</taxon>
        <taxon>Pentapetalae</taxon>
        <taxon>rosids</taxon>
        <taxon>fabids</taxon>
        <taxon>Fagales</taxon>
        <taxon>Fagaceae</taxon>
        <taxon>Lithocarpus</taxon>
    </lineage>
</organism>
<dbReference type="EMBL" id="JAZDWU010000003">
    <property type="protein sequence ID" value="KAL0006550.1"/>
    <property type="molecule type" value="Genomic_DNA"/>
</dbReference>
<dbReference type="GO" id="GO:0042545">
    <property type="term" value="P:cell wall modification"/>
    <property type="evidence" value="ECO:0007669"/>
    <property type="project" value="InterPro"/>
</dbReference>
<evidence type="ECO:0000256" key="4">
    <source>
        <dbReference type="ARBA" id="ARBA00022801"/>
    </source>
</evidence>
<evidence type="ECO:0000313" key="7">
    <source>
        <dbReference type="EMBL" id="KAL0006550.1"/>
    </source>
</evidence>
<reference evidence="7 8" key="1">
    <citation type="submission" date="2024-01" db="EMBL/GenBank/DDBJ databases">
        <title>A telomere-to-telomere, gap-free genome of sweet tea (Lithocarpus litseifolius).</title>
        <authorList>
            <person name="Zhou J."/>
        </authorList>
    </citation>
    <scope>NUCLEOTIDE SEQUENCE [LARGE SCALE GENOMIC DNA]</scope>
    <source>
        <strain evidence="7">Zhou-2022a</strain>
        <tissue evidence="7">Leaf</tissue>
    </source>
</reference>
<dbReference type="Proteomes" id="UP001459277">
    <property type="component" value="Unassembled WGS sequence"/>
</dbReference>
<accession>A0AAW2DBE7</accession>
<evidence type="ECO:0000256" key="2">
    <source>
        <dbReference type="ARBA" id="ARBA00005184"/>
    </source>
</evidence>
<evidence type="ECO:0000256" key="5">
    <source>
        <dbReference type="ARBA" id="ARBA00023085"/>
    </source>
</evidence>
<sequence length="215" mass="23561">METPVKGPNFIGEELTILNTAGPDKHQAVALAQSKPGQVNVPTTDGSNGMANHRGIVIHKSLSDTAVMTIINSYIGHVIHPNGWLDWNSRSKLNSIDYVEYQNISIDLKIAHPVFNRPIGAPAFSSDLFFLCSSLDRSSSCRFEDRPPSVQSSKLQRSSFVFVILQIVLPVSEAAQTSNEDREGRIKALGYKVCSFHTLGDLEDENGCAIPVRPK</sequence>
<keyword evidence="4" id="KW-0378">Hydrolase</keyword>
<dbReference type="InterPro" id="IPR012334">
    <property type="entry name" value="Pectin_lyas_fold"/>
</dbReference>
<name>A0AAW2DBE7_9ROSI</name>
<dbReference type="Gene3D" id="2.160.20.10">
    <property type="entry name" value="Single-stranded right-handed beta-helix, Pectin lyase-like"/>
    <property type="match status" value="1"/>
</dbReference>
<evidence type="ECO:0000313" key="8">
    <source>
        <dbReference type="Proteomes" id="UP001459277"/>
    </source>
</evidence>
<comment type="subcellular location">
    <subcellularLocation>
        <location evidence="1">Secreted</location>
        <location evidence="1">Cell wall</location>
    </subcellularLocation>
</comment>
<evidence type="ECO:0000256" key="3">
    <source>
        <dbReference type="ARBA" id="ARBA00022512"/>
    </source>
</evidence>
<keyword evidence="3" id="KW-0964">Secreted</keyword>
<comment type="caution">
    <text evidence="7">The sequence shown here is derived from an EMBL/GenBank/DDBJ whole genome shotgun (WGS) entry which is preliminary data.</text>
</comment>
<dbReference type="PANTHER" id="PTHR31707">
    <property type="entry name" value="PECTINESTERASE"/>
    <property type="match status" value="1"/>
</dbReference>
<comment type="pathway">
    <text evidence="2">Glycan metabolism; pectin degradation; 2-dehydro-3-deoxy-D-gluconate from pectin: step 1/5.</text>
</comment>
<dbReference type="InterPro" id="IPR000070">
    <property type="entry name" value="Pectinesterase_cat"/>
</dbReference>
<dbReference type="AlphaFoldDB" id="A0AAW2DBE7"/>
<evidence type="ECO:0000256" key="1">
    <source>
        <dbReference type="ARBA" id="ARBA00004191"/>
    </source>
</evidence>
<dbReference type="InterPro" id="IPR011050">
    <property type="entry name" value="Pectin_lyase_fold/virulence"/>
</dbReference>